<name>A0A5B1CFE7_9BACT</name>
<evidence type="ECO:0000313" key="1">
    <source>
        <dbReference type="EMBL" id="KAA1258635.1"/>
    </source>
</evidence>
<keyword evidence="2" id="KW-1185">Reference proteome</keyword>
<reference evidence="1 2" key="1">
    <citation type="submission" date="2019-08" db="EMBL/GenBank/DDBJ databases">
        <title>Deep-cultivation of Planctomycetes and their phenomic and genomic characterization uncovers novel biology.</title>
        <authorList>
            <person name="Wiegand S."/>
            <person name="Jogler M."/>
            <person name="Boedeker C."/>
            <person name="Pinto D."/>
            <person name="Vollmers J."/>
            <person name="Rivas-Marin E."/>
            <person name="Kohn T."/>
            <person name="Peeters S.H."/>
            <person name="Heuer A."/>
            <person name="Rast P."/>
            <person name="Oberbeckmann S."/>
            <person name="Bunk B."/>
            <person name="Jeske O."/>
            <person name="Meyerdierks A."/>
            <person name="Storesund J.E."/>
            <person name="Kallscheuer N."/>
            <person name="Luecker S."/>
            <person name="Lage O.M."/>
            <person name="Pohl T."/>
            <person name="Merkel B.J."/>
            <person name="Hornburger P."/>
            <person name="Mueller R.-W."/>
            <person name="Bruemmer F."/>
            <person name="Labrenz M."/>
            <person name="Spormann A.M."/>
            <person name="Op Den Camp H."/>
            <person name="Overmann J."/>
            <person name="Amann R."/>
            <person name="Jetten M.S.M."/>
            <person name="Mascher T."/>
            <person name="Medema M.H."/>
            <person name="Devos D.P."/>
            <person name="Kaster A.-K."/>
            <person name="Ovreas L."/>
            <person name="Rohde M."/>
            <person name="Galperin M.Y."/>
            <person name="Jogler C."/>
        </authorList>
    </citation>
    <scope>NUCLEOTIDE SEQUENCE [LARGE SCALE GENOMIC DNA]</scope>
    <source>
        <strain evidence="1 2">LF1</strain>
    </source>
</reference>
<accession>A0A5B1CFE7</accession>
<dbReference type="EMBL" id="VRLW01000001">
    <property type="protein sequence ID" value="KAA1258635.1"/>
    <property type="molecule type" value="Genomic_DNA"/>
</dbReference>
<protein>
    <submittedName>
        <fullName evidence="1">Uncharacterized protein</fullName>
    </submittedName>
</protein>
<proteinExistence type="predicted"/>
<dbReference type="AlphaFoldDB" id="A0A5B1CFE7"/>
<comment type="caution">
    <text evidence="1">The sequence shown here is derived from an EMBL/GenBank/DDBJ whole genome shotgun (WGS) entry which is preliminary data.</text>
</comment>
<gene>
    <name evidence="1" type="ORF">LF1_11570</name>
</gene>
<dbReference type="Proteomes" id="UP000322699">
    <property type="component" value="Unassembled WGS sequence"/>
</dbReference>
<evidence type="ECO:0000313" key="2">
    <source>
        <dbReference type="Proteomes" id="UP000322699"/>
    </source>
</evidence>
<sequence>MPVGYWRSHGWRSPALKVVRTLSYAASQPKRLTFESRLRTAWSRRQGCRRNMGLDGPSAADGGHRVAVADVVAGVRNERRRRQ</sequence>
<organism evidence="1 2">
    <name type="scientific">Rubripirellula obstinata</name>
    <dbReference type="NCBI Taxonomy" id="406547"/>
    <lineage>
        <taxon>Bacteria</taxon>
        <taxon>Pseudomonadati</taxon>
        <taxon>Planctomycetota</taxon>
        <taxon>Planctomycetia</taxon>
        <taxon>Pirellulales</taxon>
        <taxon>Pirellulaceae</taxon>
        <taxon>Rubripirellula</taxon>
    </lineage>
</organism>